<dbReference type="CDD" id="cd02073">
    <property type="entry name" value="P-type_ATPase_APLT_Dnf-like"/>
    <property type="match status" value="1"/>
</dbReference>
<dbReference type="InterPro" id="IPR036412">
    <property type="entry name" value="HAD-like_sf"/>
</dbReference>
<dbReference type="GO" id="GO:0000287">
    <property type="term" value="F:magnesium ion binding"/>
    <property type="evidence" value="ECO:0007669"/>
    <property type="project" value="UniProtKB-UniRule"/>
</dbReference>
<sequence>MCCLSHSCVVCVSPEEERRVRANDREYNEKFQYASNCIVTSKYNVITFLPVNLFEQFQEVANTYFLFLLILQLIPQISSLSWFTTIVPLVLVLSITAVKDATDDYVSVCHTHTYTHTHTRAKEKWMNVRVGDIIKLENNQFVAADLLLLSSSEPHSLCYIETAELDGETNMKVRQSLSVTAELGDPNSLASFDGEVVCEPPNNKLDRFCGLLCWRDCKYPLSNHNMLLRGCVLRNTETCYGLVIFAGPDTKLMQNSGRTKFKRTSIDRLMNTLVLWVGDPTPPLLFGHTCFTSTSNIKQDYKWPSDNFLFSAFLSFWSYVIILNTVVPISLYVSVEVIRLGHSYFINWDRKMFCPQCNTAAEARTTTLNEELGQVEYIFSDKTGTLTQNIMSFSKCSINGHAYGGLDFSSFNPLADPDFCYYDNGLLKSVKLGDLHSHEFFRLLSLCHTVMSEEKKEGELMYKAQSPDEGALVTAARNFGFVFRSRTPGTVTVTELGRPVTYTLLAILDFNNIRKRMSVIVRNPEGRIRLYCKGADTLLFERLHSSNNHLMNITTDHLNVSYKQNNQKEQWEEWSERHRQADRATDCREDRLADIYEYIEQDMMLLGATAIEDKLQEGVPETIAILSLANIKIWVLTGDKQETAVNIGYSCKMLTGDMTEVFIISGNTVLSVREELRYSNYPLFLPLSIYLSIHPSIHLSLYSSIYPSISLFLPLSIYLSIPSSIHLSFFSSLYHLSGAVICCRVTPLQKALVVELIKKHKKAVTLAIGDGANDVSMIKTAHIGVGISGQEGIQAVLASDYSFSQFRFLQRLLLVHGRWSYLRMCRFLCYFFYKNFAFTMVHFWFGFFCGFSAQTVYDQYFITLYNIVYTSLPVLAMGIFDQVSLPSTSYPKLYEPGQLNLLFNKREFFICITQGIYTSVVLFFVPYAILSHGTQGTGEPLADYQTFAVTTATALVIVVSVQIALDTGYWTAINHFFVWGSVGSFFTIMLAMHSQTLFSIFPNQFHFVGSAQSTLVQPLVWLTIVLATVICIVPVLAFRFLKLDLKPQLSDTVRTICFWPHSQLSDTVRTICFWPHSQLSDTVRTICFWPHSQLSDTVRTICFWPHSQLSDTVRTICFWPHSQLSDTVRTICFWPHSQLSDTVRTICFWPHSQLSDTVRTICFWPHSHLSDTVRTICFWPHSQLSDTVITICF</sequence>
<keyword evidence="22" id="KW-1185">Reference proteome</keyword>
<keyword evidence="4" id="KW-0813">Transport</keyword>
<dbReference type="InterPro" id="IPR023214">
    <property type="entry name" value="HAD_sf"/>
</dbReference>
<dbReference type="Pfam" id="PF16212">
    <property type="entry name" value="PhoLip_ATPase_C"/>
    <property type="match status" value="1"/>
</dbReference>
<evidence type="ECO:0000256" key="12">
    <source>
        <dbReference type="ARBA" id="ARBA00023055"/>
    </source>
</evidence>
<dbReference type="FunFam" id="3.40.50.1000:FF:000014">
    <property type="entry name" value="Phospholipid-transporting ATPase"/>
    <property type="match status" value="1"/>
</dbReference>
<evidence type="ECO:0000259" key="20">
    <source>
        <dbReference type="Pfam" id="PF16212"/>
    </source>
</evidence>
<dbReference type="InterPro" id="IPR006539">
    <property type="entry name" value="P-type_ATPase_IV"/>
</dbReference>
<dbReference type="GO" id="GO:0005524">
    <property type="term" value="F:ATP binding"/>
    <property type="evidence" value="ECO:0007669"/>
    <property type="project" value="UniProtKB-UniRule"/>
</dbReference>
<dbReference type="InterPro" id="IPR023298">
    <property type="entry name" value="ATPase_P-typ_TM_dom_sf"/>
</dbReference>
<dbReference type="InterPro" id="IPR032631">
    <property type="entry name" value="P-type_ATPase_N"/>
</dbReference>
<dbReference type="Pfam" id="PF16209">
    <property type="entry name" value="PhoLip_ATPase_N"/>
    <property type="match status" value="1"/>
</dbReference>
<keyword evidence="7 16" id="KW-0547">Nucleotide-binding</keyword>
<evidence type="ECO:0000256" key="9">
    <source>
        <dbReference type="ARBA" id="ARBA00022842"/>
    </source>
</evidence>
<evidence type="ECO:0000256" key="18">
    <source>
        <dbReference type="RuleBase" id="RU362033"/>
    </source>
</evidence>
<keyword evidence="9 17" id="KW-0460">Magnesium</keyword>
<feature type="binding site" evidence="16">
    <location>
        <position position="510"/>
    </location>
    <ligand>
        <name>ATP</name>
        <dbReference type="ChEBI" id="CHEBI:30616"/>
    </ligand>
</feature>
<evidence type="ECO:0000256" key="1">
    <source>
        <dbReference type="ARBA" id="ARBA00001946"/>
    </source>
</evidence>
<dbReference type="SUPFAM" id="SSF81653">
    <property type="entry name" value="Calcium ATPase, transduction domain A"/>
    <property type="match status" value="1"/>
</dbReference>
<dbReference type="SUPFAM" id="SSF56784">
    <property type="entry name" value="HAD-like"/>
    <property type="match status" value="1"/>
</dbReference>
<evidence type="ECO:0000256" key="2">
    <source>
        <dbReference type="ARBA" id="ARBA00004127"/>
    </source>
</evidence>
<feature type="binding site" evidence="16">
    <location>
        <position position="382"/>
    </location>
    <ligand>
        <name>ATP</name>
        <dbReference type="ChEBI" id="CHEBI:30616"/>
    </ligand>
</feature>
<evidence type="ECO:0000256" key="15">
    <source>
        <dbReference type="PIRSR" id="PIRSR606539-1"/>
    </source>
</evidence>
<feature type="binding site" evidence="16">
    <location>
        <position position="639"/>
    </location>
    <ligand>
        <name>ATP</name>
        <dbReference type="ChEBI" id="CHEBI:30616"/>
    </ligand>
</feature>
<feature type="binding site" evidence="17">
    <location>
        <position position="770"/>
    </location>
    <ligand>
        <name>Mg(2+)</name>
        <dbReference type="ChEBI" id="CHEBI:18420"/>
    </ligand>
</feature>
<feature type="transmembrane region" description="Helical" evidence="18">
    <location>
        <begin position="977"/>
        <end position="998"/>
    </location>
</feature>
<dbReference type="InterPro" id="IPR044492">
    <property type="entry name" value="P_typ_ATPase_HD_dom"/>
</dbReference>
<feature type="binding site" evidence="16">
    <location>
        <position position="469"/>
    </location>
    <ligand>
        <name>ATP</name>
        <dbReference type="ChEBI" id="CHEBI:30616"/>
    </ligand>
</feature>
<dbReference type="PANTHER" id="PTHR24092">
    <property type="entry name" value="PROBABLE PHOSPHOLIPID-TRANSPORTING ATPASE"/>
    <property type="match status" value="1"/>
</dbReference>
<feature type="transmembrane region" description="Helical" evidence="18">
    <location>
        <begin position="860"/>
        <end position="880"/>
    </location>
</feature>
<comment type="similarity">
    <text evidence="3 18">Belongs to the cation transport ATPase (P-type) (TC 3.A.3) family. Type IV subfamily.</text>
</comment>
<evidence type="ECO:0000256" key="11">
    <source>
        <dbReference type="ARBA" id="ARBA00022989"/>
    </source>
</evidence>
<keyword evidence="5 18" id="KW-0812">Transmembrane</keyword>
<dbReference type="GeneTree" id="ENSGT00940000165692"/>
<feature type="binding site" evidence="16">
    <location>
        <position position="744"/>
    </location>
    <ligand>
        <name>ATP</name>
        <dbReference type="ChEBI" id="CHEBI:30616"/>
    </ligand>
</feature>
<evidence type="ECO:0000259" key="19">
    <source>
        <dbReference type="Pfam" id="PF16209"/>
    </source>
</evidence>
<feature type="binding site" evidence="16">
    <location>
        <position position="533"/>
    </location>
    <ligand>
        <name>ATP</name>
        <dbReference type="ChEBI" id="CHEBI:30616"/>
    </ligand>
</feature>
<dbReference type="PROSITE" id="PS00154">
    <property type="entry name" value="ATPASE_E1_E2"/>
    <property type="match status" value="1"/>
</dbReference>
<dbReference type="AlphaFoldDB" id="A0A8K9V5M1"/>
<evidence type="ECO:0000256" key="16">
    <source>
        <dbReference type="PIRSR" id="PIRSR606539-2"/>
    </source>
</evidence>
<comment type="catalytic activity">
    <reaction evidence="14 18">
        <text>ATP + H2O + phospholipidSide 1 = ADP + phosphate + phospholipidSide 2.</text>
        <dbReference type="EC" id="7.6.2.1"/>
    </reaction>
</comment>
<dbReference type="InterPro" id="IPR008250">
    <property type="entry name" value="ATPase_P-typ_transduc_dom_A_sf"/>
</dbReference>
<dbReference type="GO" id="GO:0007030">
    <property type="term" value="P:Golgi organization"/>
    <property type="evidence" value="ECO:0007669"/>
    <property type="project" value="TreeGrafter"/>
</dbReference>
<feature type="binding site" evidence="17">
    <location>
        <position position="383"/>
    </location>
    <ligand>
        <name>Mg(2+)</name>
        <dbReference type="ChEBI" id="CHEBI:18420"/>
    </ligand>
</feature>
<dbReference type="PANTHER" id="PTHR24092:SF46">
    <property type="entry name" value="PHOSPHOLIPID-TRANSPORTING ATPASE ID"/>
    <property type="match status" value="1"/>
</dbReference>
<protein>
    <recommendedName>
        <fullName evidence="18">Phospholipid-transporting ATPase</fullName>
        <ecNumber evidence="18">7.6.2.1</ecNumber>
    </recommendedName>
</protein>
<feature type="domain" description="P-type ATPase N-terminal" evidence="19">
    <location>
        <begin position="20"/>
        <end position="86"/>
    </location>
</feature>
<feature type="binding site" evidence="17">
    <location>
        <position position="774"/>
    </location>
    <ligand>
        <name>Mg(2+)</name>
        <dbReference type="ChEBI" id="CHEBI:18420"/>
    </ligand>
</feature>
<dbReference type="GO" id="GO:0016887">
    <property type="term" value="F:ATP hydrolysis activity"/>
    <property type="evidence" value="ECO:0007669"/>
    <property type="project" value="InterPro"/>
</dbReference>
<dbReference type="InterPro" id="IPR001757">
    <property type="entry name" value="P_typ_ATPase"/>
</dbReference>
<evidence type="ECO:0000256" key="3">
    <source>
        <dbReference type="ARBA" id="ARBA00008109"/>
    </source>
</evidence>
<feature type="binding site" evidence="16">
    <location>
        <position position="773"/>
    </location>
    <ligand>
        <name>ATP</name>
        <dbReference type="ChEBI" id="CHEBI:30616"/>
    </ligand>
</feature>
<dbReference type="Gene3D" id="3.40.1110.10">
    <property type="entry name" value="Calcium-transporting ATPase, cytoplasmic domain N"/>
    <property type="match status" value="1"/>
</dbReference>
<reference evidence="21" key="1">
    <citation type="submission" date="2020-07" db="EMBL/GenBank/DDBJ databases">
        <title>A long reads based de novo assembly of the rainbow trout Arlee double haploid line genome.</title>
        <authorList>
            <person name="Gao G."/>
            <person name="Palti Y."/>
        </authorList>
    </citation>
    <scope>NUCLEOTIDE SEQUENCE [LARGE SCALE GENOMIC DNA]</scope>
</reference>
<evidence type="ECO:0000256" key="7">
    <source>
        <dbReference type="ARBA" id="ARBA00022741"/>
    </source>
</evidence>
<dbReference type="GO" id="GO:0005886">
    <property type="term" value="C:plasma membrane"/>
    <property type="evidence" value="ECO:0007669"/>
    <property type="project" value="TreeGrafter"/>
</dbReference>
<dbReference type="Pfam" id="PF13246">
    <property type="entry name" value="Cation_ATPase"/>
    <property type="match status" value="1"/>
</dbReference>
<evidence type="ECO:0000256" key="10">
    <source>
        <dbReference type="ARBA" id="ARBA00022967"/>
    </source>
</evidence>
<dbReference type="Gene3D" id="2.70.150.10">
    <property type="entry name" value="Calcium-transporting ATPase, cytoplasmic transduction domain A"/>
    <property type="match status" value="1"/>
</dbReference>
<dbReference type="InterPro" id="IPR018303">
    <property type="entry name" value="ATPase_P-typ_P_site"/>
</dbReference>
<feature type="domain" description="P-type ATPase C-terminal" evidence="20">
    <location>
        <begin position="796"/>
        <end position="1047"/>
    </location>
</feature>
<accession>A0A8K9V5M1</accession>
<evidence type="ECO:0000256" key="6">
    <source>
        <dbReference type="ARBA" id="ARBA00022723"/>
    </source>
</evidence>
<feature type="binding site" evidence="16">
    <location>
        <position position="750"/>
    </location>
    <ligand>
        <name>ATP</name>
        <dbReference type="ChEBI" id="CHEBI:30616"/>
    </ligand>
</feature>
<keyword evidence="6 17" id="KW-0479">Metal-binding</keyword>
<dbReference type="GO" id="GO:0140326">
    <property type="term" value="F:ATPase-coupled intramembrane lipid transporter activity"/>
    <property type="evidence" value="ECO:0007669"/>
    <property type="project" value="UniProtKB-EC"/>
</dbReference>
<evidence type="ECO:0000256" key="4">
    <source>
        <dbReference type="ARBA" id="ARBA00022448"/>
    </source>
</evidence>
<proteinExistence type="inferred from homology"/>
<keyword evidence="12" id="KW-0445">Lipid transport</keyword>
<dbReference type="GO" id="GO:0045332">
    <property type="term" value="P:phospholipid translocation"/>
    <property type="evidence" value="ECO:0007669"/>
    <property type="project" value="TreeGrafter"/>
</dbReference>
<feature type="transmembrane region" description="Helical" evidence="18">
    <location>
        <begin position="944"/>
        <end position="965"/>
    </location>
</feature>
<keyword evidence="11 18" id="KW-1133">Transmembrane helix</keyword>
<dbReference type="SFLD" id="SFLDS00003">
    <property type="entry name" value="Haloacid_Dehalogenase"/>
    <property type="match status" value="1"/>
</dbReference>
<evidence type="ECO:0000256" key="5">
    <source>
        <dbReference type="ARBA" id="ARBA00022692"/>
    </source>
</evidence>
<reference evidence="21" key="2">
    <citation type="submission" date="2025-08" db="UniProtKB">
        <authorList>
            <consortium name="Ensembl"/>
        </authorList>
    </citation>
    <scope>IDENTIFICATION</scope>
</reference>
<comment type="cofactor">
    <cofactor evidence="1 17">
        <name>Mg(2+)</name>
        <dbReference type="ChEBI" id="CHEBI:18420"/>
    </cofactor>
</comment>
<keyword evidence="8 16" id="KW-0067">ATP-binding</keyword>
<feature type="transmembrane region" description="Helical" evidence="18">
    <location>
        <begin position="1018"/>
        <end position="1041"/>
    </location>
</feature>
<feature type="binding site" evidence="16">
    <location>
        <position position="774"/>
    </location>
    <ligand>
        <name>ATP</name>
        <dbReference type="ChEBI" id="CHEBI:30616"/>
    </ligand>
</feature>
<dbReference type="FunFam" id="2.70.150.10:FF:000025">
    <property type="entry name" value="Phospholipid-transporting ATPase"/>
    <property type="match status" value="1"/>
</dbReference>
<feature type="binding site" evidence="17">
    <location>
        <position position="381"/>
    </location>
    <ligand>
        <name>Mg(2+)</name>
        <dbReference type="ChEBI" id="CHEBI:18420"/>
    </ligand>
</feature>
<evidence type="ECO:0000313" key="21">
    <source>
        <dbReference type="Ensembl" id="ENSOMYP00000119279.1"/>
    </source>
</evidence>
<evidence type="ECO:0000256" key="17">
    <source>
        <dbReference type="PIRSR" id="PIRSR606539-3"/>
    </source>
</evidence>
<dbReference type="FunFam" id="3.40.50.1000:FF:000001">
    <property type="entry name" value="Phospholipid-transporting ATPase IC"/>
    <property type="match status" value="1"/>
</dbReference>
<dbReference type="Gene3D" id="3.40.50.1000">
    <property type="entry name" value="HAD superfamily/HAD-like"/>
    <property type="match status" value="1"/>
</dbReference>
<feature type="transmembrane region" description="Helical" evidence="18">
    <location>
        <begin position="908"/>
        <end position="929"/>
    </location>
</feature>
<feature type="active site" description="4-aspartylphosphate intermediate" evidence="15">
    <location>
        <position position="381"/>
    </location>
</feature>
<comment type="subcellular location">
    <subcellularLocation>
        <location evidence="2">Endomembrane system</location>
        <topology evidence="2">Multi-pass membrane protein</topology>
    </subcellularLocation>
    <subcellularLocation>
        <location evidence="18">Membrane</location>
        <topology evidence="18">Multi-pass membrane protein</topology>
    </subcellularLocation>
</comment>
<dbReference type="InterPro" id="IPR023299">
    <property type="entry name" value="ATPase_P-typ_cyto_dom_N"/>
</dbReference>
<name>A0A8K9V5M1_ONCMY</name>
<feature type="binding site" evidence="16">
    <location>
        <position position="638"/>
    </location>
    <ligand>
        <name>ATP</name>
        <dbReference type="ChEBI" id="CHEBI:30616"/>
    </ligand>
</feature>
<dbReference type="SFLD" id="SFLDG00002">
    <property type="entry name" value="C1.7:_P-type_atpase_like"/>
    <property type="match status" value="1"/>
</dbReference>
<feature type="binding site" evidence="16">
    <location>
        <position position="637"/>
    </location>
    <ligand>
        <name>ATP</name>
        <dbReference type="ChEBI" id="CHEBI:30616"/>
    </ligand>
</feature>
<feature type="transmembrane region" description="Helical" evidence="18">
    <location>
        <begin position="827"/>
        <end position="848"/>
    </location>
</feature>
<dbReference type="SFLD" id="SFLDF00027">
    <property type="entry name" value="p-type_atpase"/>
    <property type="match status" value="1"/>
</dbReference>
<feature type="binding site" evidence="16">
    <location>
        <position position="383"/>
    </location>
    <ligand>
        <name>ATP</name>
        <dbReference type="ChEBI" id="CHEBI:30616"/>
    </ligand>
</feature>
<dbReference type="Proteomes" id="UP000694395">
    <property type="component" value="Chromosome 3"/>
</dbReference>
<dbReference type="PRINTS" id="PR00119">
    <property type="entry name" value="CATATPASE"/>
</dbReference>
<dbReference type="SUPFAM" id="SSF81665">
    <property type="entry name" value="Calcium ATPase, transmembrane domain M"/>
    <property type="match status" value="1"/>
</dbReference>
<reference evidence="21" key="3">
    <citation type="submission" date="2025-09" db="UniProtKB">
        <authorList>
            <consortium name="Ensembl"/>
        </authorList>
    </citation>
    <scope>IDENTIFICATION</scope>
</reference>
<dbReference type="GO" id="GO:0005802">
    <property type="term" value="C:trans-Golgi network"/>
    <property type="evidence" value="ECO:0007669"/>
    <property type="project" value="TreeGrafter"/>
</dbReference>
<evidence type="ECO:0000256" key="8">
    <source>
        <dbReference type="ARBA" id="ARBA00022840"/>
    </source>
</evidence>
<keyword evidence="13 18" id="KW-0472">Membrane</keyword>
<evidence type="ECO:0000313" key="22">
    <source>
        <dbReference type="Proteomes" id="UP000694395"/>
    </source>
</evidence>
<dbReference type="SUPFAM" id="SSF81660">
    <property type="entry name" value="Metal cation-transporting ATPase, ATP-binding domain N"/>
    <property type="match status" value="1"/>
</dbReference>
<evidence type="ECO:0000256" key="14">
    <source>
        <dbReference type="ARBA" id="ARBA00034036"/>
    </source>
</evidence>
<dbReference type="NCBIfam" id="TIGR01652">
    <property type="entry name" value="ATPase-Plipid"/>
    <property type="match status" value="1"/>
</dbReference>
<dbReference type="EC" id="7.6.2.1" evidence="18"/>
<feature type="binding site" evidence="16">
    <location>
        <position position="381"/>
    </location>
    <ligand>
        <name>ATP</name>
        <dbReference type="ChEBI" id="CHEBI:30616"/>
    </ligand>
</feature>
<organism evidence="21 22">
    <name type="scientific">Oncorhynchus mykiss</name>
    <name type="common">Rainbow trout</name>
    <name type="synonym">Salmo gairdneri</name>
    <dbReference type="NCBI Taxonomy" id="8022"/>
    <lineage>
        <taxon>Eukaryota</taxon>
        <taxon>Metazoa</taxon>
        <taxon>Chordata</taxon>
        <taxon>Craniata</taxon>
        <taxon>Vertebrata</taxon>
        <taxon>Euteleostomi</taxon>
        <taxon>Actinopterygii</taxon>
        <taxon>Neopterygii</taxon>
        <taxon>Teleostei</taxon>
        <taxon>Protacanthopterygii</taxon>
        <taxon>Salmoniformes</taxon>
        <taxon>Salmonidae</taxon>
        <taxon>Salmoninae</taxon>
        <taxon>Oncorhynchus</taxon>
    </lineage>
</organism>
<dbReference type="Ensembl" id="ENSOMYT00000129413.1">
    <property type="protein sequence ID" value="ENSOMYP00000119279.1"/>
    <property type="gene ID" value="ENSOMYG00000000170.2"/>
</dbReference>
<dbReference type="InterPro" id="IPR032630">
    <property type="entry name" value="P_typ_ATPase_c"/>
</dbReference>
<evidence type="ECO:0000256" key="13">
    <source>
        <dbReference type="ARBA" id="ARBA00023136"/>
    </source>
</evidence>
<feature type="transmembrane region" description="Helical" evidence="18">
    <location>
        <begin position="308"/>
        <end position="333"/>
    </location>
</feature>
<dbReference type="NCBIfam" id="TIGR01494">
    <property type="entry name" value="ATPase_P-type"/>
    <property type="match status" value="1"/>
</dbReference>
<keyword evidence="10 18" id="KW-1278">Translocase</keyword>